<protein>
    <recommendedName>
        <fullName evidence="10 13">Ferrous iron transport protein B</fullName>
    </recommendedName>
</protein>
<dbReference type="EMBL" id="SMBP01000013">
    <property type="protein sequence ID" value="TCU58399.1"/>
    <property type="molecule type" value="Genomic_DNA"/>
</dbReference>
<feature type="binding site" evidence="11">
    <location>
        <begin position="136"/>
        <end position="139"/>
    </location>
    <ligand>
        <name>GTP</name>
        <dbReference type="ChEBI" id="CHEBI:37565"/>
        <label>1</label>
    </ligand>
</feature>
<dbReference type="AlphaFoldDB" id="A0A4R3TB13"/>
<dbReference type="InterPro" id="IPR011640">
    <property type="entry name" value="Fe2_transport_prot_B_C"/>
</dbReference>
<feature type="transmembrane region" description="Helical" evidence="13">
    <location>
        <begin position="370"/>
        <end position="391"/>
    </location>
</feature>
<keyword evidence="5 13" id="KW-0812">Transmembrane</keyword>
<dbReference type="GO" id="GO:0005886">
    <property type="term" value="C:plasma membrane"/>
    <property type="evidence" value="ECO:0007669"/>
    <property type="project" value="UniProtKB-SubCell"/>
</dbReference>
<evidence type="ECO:0000256" key="2">
    <source>
        <dbReference type="ARBA" id="ARBA00004651"/>
    </source>
</evidence>
<dbReference type="RefSeq" id="WP_132224991.1">
    <property type="nucleotide sequence ID" value="NZ_JANKBG010000013.1"/>
</dbReference>
<dbReference type="InterPro" id="IPR050860">
    <property type="entry name" value="FeoB_GTPase"/>
</dbReference>
<keyword evidence="12" id="KW-0479">Metal-binding</keyword>
<dbReference type="PANTHER" id="PTHR43185:SF2">
    <property type="entry name" value="FERROUS IRON TRANSPORT PROTEIN B"/>
    <property type="match status" value="1"/>
</dbReference>
<feature type="binding site" evidence="11">
    <location>
        <begin position="55"/>
        <end position="59"/>
    </location>
    <ligand>
        <name>GTP</name>
        <dbReference type="ChEBI" id="CHEBI:37565"/>
        <label>1</label>
    </ligand>
</feature>
<feature type="transmembrane region" description="Helical" evidence="13">
    <location>
        <begin position="306"/>
        <end position="327"/>
    </location>
</feature>
<keyword evidence="12" id="KW-0460">Magnesium</keyword>
<keyword evidence="13" id="KW-0406">Ion transport</keyword>
<dbReference type="Proteomes" id="UP000295773">
    <property type="component" value="Unassembled WGS sequence"/>
</dbReference>
<evidence type="ECO:0000256" key="7">
    <source>
        <dbReference type="ARBA" id="ARBA00022989"/>
    </source>
</evidence>
<dbReference type="InterPro" id="IPR011642">
    <property type="entry name" value="Gate_dom"/>
</dbReference>
<reference evidence="15 16" key="1">
    <citation type="submission" date="2019-03" db="EMBL/GenBank/DDBJ databases">
        <title>Genomic Encyclopedia of Type Strains, Phase IV (KMG-IV): sequencing the most valuable type-strain genomes for metagenomic binning, comparative biology and taxonomic classification.</title>
        <authorList>
            <person name="Goeker M."/>
        </authorList>
    </citation>
    <scope>NUCLEOTIDE SEQUENCE [LARGE SCALE GENOMIC DNA]</scope>
    <source>
        <strain evidence="15 16">DSM 29481</strain>
    </source>
</reference>
<feature type="binding site" evidence="12">
    <location>
        <position position="42"/>
    </location>
    <ligand>
        <name>Mg(2+)</name>
        <dbReference type="ChEBI" id="CHEBI:18420"/>
        <label>2</label>
    </ligand>
</feature>
<dbReference type="Pfam" id="PF17910">
    <property type="entry name" value="FeoB_Cyto"/>
    <property type="match status" value="1"/>
</dbReference>
<dbReference type="GO" id="GO:0046872">
    <property type="term" value="F:metal ion binding"/>
    <property type="evidence" value="ECO:0007669"/>
    <property type="project" value="UniProtKB-KW"/>
</dbReference>
<keyword evidence="16" id="KW-1185">Reference proteome</keyword>
<evidence type="ECO:0000259" key="14">
    <source>
        <dbReference type="PROSITE" id="PS51711"/>
    </source>
</evidence>
<keyword evidence="3 13" id="KW-0813">Transport</keyword>
<dbReference type="Gene3D" id="3.40.50.300">
    <property type="entry name" value="P-loop containing nucleotide triphosphate hydrolases"/>
    <property type="match status" value="1"/>
</dbReference>
<feature type="binding site" evidence="12">
    <location>
        <position position="41"/>
    </location>
    <ligand>
        <name>Mg(2+)</name>
        <dbReference type="ChEBI" id="CHEBI:18420"/>
        <label>2</label>
    </ligand>
</feature>
<dbReference type="InterPro" id="IPR003373">
    <property type="entry name" value="Fe2_transport_prot-B"/>
</dbReference>
<dbReference type="GO" id="GO:0015093">
    <property type="term" value="F:ferrous iron transmembrane transporter activity"/>
    <property type="evidence" value="ECO:0007669"/>
    <property type="project" value="UniProtKB-UniRule"/>
</dbReference>
<comment type="similarity">
    <text evidence="13">Belongs to the TRAFAC class TrmE-Era-EngA-EngB-Septin-like GTPase superfamily. FeoB GTPase (TC 9.A.8) family.</text>
</comment>
<dbReference type="NCBIfam" id="TIGR00437">
    <property type="entry name" value="feoB"/>
    <property type="match status" value="1"/>
</dbReference>
<dbReference type="Gene3D" id="1.10.287.1770">
    <property type="match status" value="1"/>
</dbReference>
<dbReference type="PANTHER" id="PTHR43185">
    <property type="entry name" value="FERROUS IRON TRANSPORT PROTEIN B"/>
    <property type="match status" value="1"/>
</dbReference>
<sequence>MLFEKLMQMNEEINELYEKETKGYTIALLGNPNVGKSTVFNGLTGMKQHTGNWPGKTVELASGTFTHHDCIHEMIDLPGTYSLLAHSSEEEVARNFVCFEKCDVCLVVCDATMLERNMNLVLQTMEITNRVVVIVNLMDEAEKKHIHLDLDKLANLLQVEVVGMSARNGKGFRSLKEAIEKTAQKPLREWCVLSYDAQLQQAIERLAQTIHAPGWNHHFLALKLLDPQVEDEKFYAVLTNKEEVQTMVRQEQEHLKRSGCYEQFEDIIVNALQKKAKMICDQCVKIEDGSYLEKDMRMDRIVTHKVWGFLCMIVLLALIFWITIAGANVPSAYLSAFFVQLEAWLHQACEQLHVAKLLEGLFVDGMVKTAGWVIAVMLPPMAIFFPLFTLLEDFGYLPRIAFNLDGFFQKACTCGKQALTMAMGFGCNAVGVSGARIIDSPRERLIAILTNVFVPCNGRFPTLISIITMFFAGMFAAPWNGLFATLLLTLVILFGIFLTFLVSKFLSKTLLKGIPSSFSLELPPYRRPQFGKVILRSIFDRTLFVLGRAISVALPAGIIIWLFANVEVQGITILAYVSGFLDPFAKLMGLDGVILLAFLLGFPANEIVVPIMIMAYMASGSMNDLSNLTLLKSLFVDHGWTWITAICTLLFSLVHFPCATTLLTIHKETQSWKWTWLAFLIPTILGILLCMSVNAVAHLILLIFPL</sequence>
<dbReference type="Pfam" id="PF07664">
    <property type="entry name" value="FeoB_C"/>
    <property type="match status" value="1"/>
</dbReference>
<comment type="caution">
    <text evidence="15">The sequence shown here is derived from an EMBL/GenBank/DDBJ whole genome shotgun (WGS) entry which is preliminary data.</text>
</comment>
<dbReference type="InterPro" id="IPR030389">
    <property type="entry name" value="G_FEOB_dom"/>
</dbReference>
<comment type="function">
    <text evidence="1 13">Probable transporter of a GTP-driven Fe(2+) uptake system.</text>
</comment>
<keyword evidence="7 13" id="KW-1133">Transmembrane helix</keyword>
<feature type="transmembrane region" description="Helical" evidence="13">
    <location>
        <begin position="542"/>
        <end position="562"/>
    </location>
</feature>
<keyword evidence="9 13" id="KW-0472">Membrane</keyword>
<feature type="binding site" evidence="11">
    <location>
        <begin position="76"/>
        <end position="79"/>
    </location>
    <ligand>
        <name>GTP</name>
        <dbReference type="ChEBI" id="CHEBI:37565"/>
        <label>1</label>
    </ligand>
</feature>
<keyword evidence="13" id="KW-0408">Iron</keyword>
<organism evidence="15 16">
    <name type="scientific">Longicatena caecimuris</name>
    <dbReference type="NCBI Taxonomy" id="1796635"/>
    <lineage>
        <taxon>Bacteria</taxon>
        <taxon>Bacillati</taxon>
        <taxon>Bacillota</taxon>
        <taxon>Erysipelotrichia</taxon>
        <taxon>Erysipelotrichales</taxon>
        <taxon>Erysipelotrichaceae</taxon>
        <taxon>Longicatena</taxon>
    </lineage>
</organism>
<dbReference type="SUPFAM" id="SSF52540">
    <property type="entry name" value="P-loop containing nucleoside triphosphate hydrolases"/>
    <property type="match status" value="1"/>
</dbReference>
<gene>
    <name evidence="15" type="ORF">EDD61_11323</name>
</gene>
<evidence type="ECO:0000313" key="15">
    <source>
        <dbReference type="EMBL" id="TCU58399.1"/>
    </source>
</evidence>
<keyword evidence="4" id="KW-1003">Cell membrane</keyword>
<keyword evidence="13" id="KW-0410">Iron transport</keyword>
<feature type="transmembrane region" description="Helical" evidence="13">
    <location>
        <begin position="568"/>
        <end position="585"/>
    </location>
</feature>
<dbReference type="PROSITE" id="PS51711">
    <property type="entry name" value="G_FEOB"/>
    <property type="match status" value="1"/>
</dbReference>
<evidence type="ECO:0000256" key="5">
    <source>
        <dbReference type="ARBA" id="ARBA00022692"/>
    </source>
</evidence>
<comment type="subcellular location">
    <subcellularLocation>
        <location evidence="2 13">Cell membrane</location>
        <topology evidence="2 13">Multi-pass membrane protein</topology>
    </subcellularLocation>
</comment>
<evidence type="ECO:0000256" key="1">
    <source>
        <dbReference type="ARBA" id="ARBA00003926"/>
    </source>
</evidence>
<feature type="binding site" evidence="12">
    <location>
        <position position="45"/>
    </location>
    <ligand>
        <name>Mg(2+)</name>
        <dbReference type="ChEBI" id="CHEBI:18420"/>
        <label>2</label>
    </ligand>
</feature>
<accession>A0A4R3TB13</accession>
<evidence type="ECO:0000256" key="13">
    <source>
        <dbReference type="RuleBase" id="RU362098"/>
    </source>
</evidence>
<evidence type="ECO:0000256" key="6">
    <source>
        <dbReference type="ARBA" id="ARBA00022741"/>
    </source>
</evidence>
<feature type="binding site" evidence="12">
    <location>
        <position position="44"/>
    </location>
    <ligand>
        <name>Mg(2+)</name>
        <dbReference type="ChEBI" id="CHEBI:18420"/>
        <label>2</label>
    </ligand>
</feature>
<dbReference type="GO" id="GO:0005525">
    <property type="term" value="F:GTP binding"/>
    <property type="evidence" value="ECO:0007669"/>
    <property type="project" value="UniProtKB-KW"/>
</dbReference>
<evidence type="ECO:0000256" key="12">
    <source>
        <dbReference type="PIRSR" id="PIRSR603373-2"/>
    </source>
</evidence>
<evidence type="ECO:0000256" key="3">
    <source>
        <dbReference type="ARBA" id="ARBA00022448"/>
    </source>
</evidence>
<feature type="transmembrane region" description="Helical" evidence="13">
    <location>
        <begin position="483"/>
        <end position="502"/>
    </location>
</feature>
<feature type="transmembrane region" description="Helical" evidence="13">
    <location>
        <begin position="460"/>
        <end position="477"/>
    </location>
</feature>
<feature type="transmembrane region" description="Helical" evidence="13">
    <location>
        <begin position="639"/>
        <end position="665"/>
    </location>
</feature>
<evidence type="ECO:0000313" key="16">
    <source>
        <dbReference type="Proteomes" id="UP000295773"/>
    </source>
</evidence>
<dbReference type="CDD" id="cd01879">
    <property type="entry name" value="FeoB"/>
    <property type="match status" value="1"/>
</dbReference>
<feature type="transmembrane region" description="Helical" evidence="13">
    <location>
        <begin position="677"/>
        <end position="704"/>
    </location>
</feature>
<proteinExistence type="inferred from homology"/>
<evidence type="ECO:0000256" key="11">
    <source>
        <dbReference type="PIRSR" id="PIRSR603373-1"/>
    </source>
</evidence>
<dbReference type="Pfam" id="PF07670">
    <property type="entry name" value="Gate"/>
    <property type="match status" value="2"/>
</dbReference>
<dbReference type="InterPro" id="IPR027417">
    <property type="entry name" value="P-loop_NTPase"/>
</dbReference>
<evidence type="ECO:0000256" key="8">
    <source>
        <dbReference type="ARBA" id="ARBA00023134"/>
    </source>
</evidence>
<feature type="domain" description="FeoB-type G" evidence="14">
    <location>
        <begin position="23"/>
        <end position="185"/>
    </location>
</feature>
<evidence type="ECO:0000256" key="9">
    <source>
        <dbReference type="ARBA" id="ARBA00023136"/>
    </source>
</evidence>
<feature type="binding site" evidence="11">
    <location>
        <begin position="30"/>
        <end position="37"/>
    </location>
    <ligand>
        <name>GTP</name>
        <dbReference type="ChEBI" id="CHEBI:37565"/>
        <label>1</label>
    </ligand>
</feature>
<name>A0A4R3TB13_9FIRM</name>
<evidence type="ECO:0000256" key="10">
    <source>
        <dbReference type="NCBIfam" id="TIGR00437"/>
    </source>
</evidence>
<keyword evidence="8 11" id="KW-0342">GTP-binding</keyword>
<evidence type="ECO:0000256" key="4">
    <source>
        <dbReference type="ARBA" id="ARBA00022475"/>
    </source>
</evidence>
<dbReference type="InterPro" id="IPR041069">
    <property type="entry name" value="FeoB_Cyto"/>
</dbReference>
<feature type="transmembrane region" description="Helical" evidence="13">
    <location>
        <begin position="592"/>
        <end position="619"/>
    </location>
</feature>
<dbReference type="Pfam" id="PF02421">
    <property type="entry name" value="FeoB_N"/>
    <property type="match status" value="1"/>
</dbReference>
<keyword evidence="6 11" id="KW-0547">Nucleotide-binding</keyword>